<organism evidence="2">
    <name type="scientific">marine metagenome</name>
    <dbReference type="NCBI Taxonomy" id="408172"/>
    <lineage>
        <taxon>unclassified sequences</taxon>
        <taxon>metagenomes</taxon>
        <taxon>ecological metagenomes</taxon>
    </lineage>
</organism>
<accession>A0A381YE12</accession>
<proteinExistence type="inferred from homology"/>
<dbReference type="Gene3D" id="2.60.120.460">
    <property type="entry name" value="YjbQ-like"/>
    <property type="match status" value="1"/>
</dbReference>
<gene>
    <name evidence="2" type="ORF">METZ01_LOCUS127637</name>
</gene>
<name>A0A381YE12_9ZZZZ</name>
<dbReference type="EMBL" id="UINC01017916">
    <property type="protein sequence ID" value="SVA74783.1"/>
    <property type="molecule type" value="Genomic_DNA"/>
</dbReference>
<dbReference type="Pfam" id="PF01894">
    <property type="entry name" value="YjbQ"/>
    <property type="match status" value="1"/>
</dbReference>
<dbReference type="SUPFAM" id="SSF111038">
    <property type="entry name" value="YjbQ-like"/>
    <property type="match status" value="1"/>
</dbReference>
<dbReference type="PANTHER" id="PTHR30615">
    <property type="entry name" value="UNCHARACTERIZED PROTEIN YJBQ-RELATED"/>
    <property type="match status" value="1"/>
</dbReference>
<protein>
    <recommendedName>
        <fullName evidence="3">Secondary thiamine-phosphate synthase enzyme</fullName>
    </recommendedName>
</protein>
<dbReference type="InterPro" id="IPR035917">
    <property type="entry name" value="YjbQ-like_sf"/>
</dbReference>
<evidence type="ECO:0000256" key="1">
    <source>
        <dbReference type="ARBA" id="ARBA00005534"/>
    </source>
</evidence>
<evidence type="ECO:0008006" key="3">
    <source>
        <dbReference type="Google" id="ProtNLM"/>
    </source>
</evidence>
<sequence length="75" mass="8623">MWGQKEIIIKNKTRGFHLITNEIIQNLPELKKISIGLLHIFIKHTSASLTLNENSDQSVRIDFESHLNNMVPEGK</sequence>
<reference evidence="2" key="1">
    <citation type="submission" date="2018-05" db="EMBL/GenBank/DDBJ databases">
        <authorList>
            <person name="Lanie J.A."/>
            <person name="Ng W.-L."/>
            <person name="Kazmierczak K.M."/>
            <person name="Andrzejewski T.M."/>
            <person name="Davidsen T.M."/>
            <person name="Wayne K.J."/>
            <person name="Tettelin H."/>
            <person name="Glass J.I."/>
            <person name="Rusch D."/>
            <person name="Podicherti R."/>
            <person name="Tsui H.-C.T."/>
            <person name="Winkler M.E."/>
        </authorList>
    </citation>
    <scope>NUCLEOTIDE SEQUENCE</scope>
</reference>
<dbReference type="InterPro" id="IPR001602">
    <property type="entry name" value="UPF0047_YjbQ-like"/>
</dbReference>
<dbReference type="AlphaFoldDB" id="A0A381YE12"/>
<evidence type="ECO:0000313" key="2">
    <source>
        <dbReference type="EMBL" id="SVA74783.1"/>
    </source>
</evidence>
<feature type="non-terminal residue" evidence="2">
    <location>
        <position position="75"/>
    </location>
</feature>
<comment type="similarity">
    <text evidence="1">Belongs to the UPF0047 family.</text>
</comment>
<dbReference type="PANTHER" id="PTHR30615:SF8">
    <property type="entry name" value="UPF0047 PROTEIN C4A8.02C"/>
    <property type="match status" value="1"/>
</dbReference>